<gene>
    <name evidence="1" type="ORF">HDU87_006507</name>
</gene>
<dbReference type="AlphaFoldDB" id="A0AAD5THQ7"/>
<dbReference type="Proteomes" id="UP001212152">
    <property type="component" value="Unassembled WGS sequence"/>
</dbReference>
<reference evidence="1" key="1">
    <citation type="submission" date="2020-05" db="EMBL/GenBank/DDBJ databases">
        <title>Phylogenomic resolution of chytrid fungi.</title>
        <authorList>
            <person name="Stajich J.E."/>
            <person name="Amses K."/>
            <person name="Simmons R."/>
            <person name="Seto K."/>
            <person name="Myers J."/>
            <person name="Bonds A."/>
            <person name="Quandt C.A."/>
            <person name="Barry K."/>
            <person name="Liu P."/>
            <person name="Grigoriev I."/>
            <person name="Longcore J.E."/>
            <person name="James T.Y."/>
        </authorList>
    </citation>
    <scope>NUCLEOTIDE SEQUENCE</scope>
    <source>
        <strain evidence="1">JEL0379</strain>
    </source>
</reference>
<protein>
    <recommendedName>
        <fullName evidence="3">C2H2-type domain-containing protein</fullName>
    </recommendedName>
</protein>
<organism evidence="1 2">
    <name type="scientific">Geranomyces variabilis</name>
    <dbReference type="NCBI Taxonomy" id="109894"/>
    <lineage>
        <taxon>Eukaryota</taxon>
        <taxon>Fungi</taxon>
        <taxon>Fungi incertae sedis</taxon>
        <taxon>Chytridiomycota</taxon>
        <taxon>Chytridiomycota incertae sedis</taxon>
        <taxon>Chytridiomycetes</taxon>
        <taxon>Spizellomycetales</taxon>
        <taxon>Powellomycetaceae</taxon>
        <taxon>Geranomyces</taxon>
    </lineage>
</organism>
<proteinExistence type="predicted"/>
<dbReference type="EMBL" id="JADGJQ010000057">
    <property type="protein sequence ID" value="KAJ3174973.1"/>
    <property type="molecule type" value="Genomic_DNA"/>
</dbReference>
<name>A0AAD5THQ7_9FUNG</name>
<comment type="caution">
    <text evidence="1">The sequence shown here is derived from an EMBL/GenBank/DDBJ whole genome shotgun (WGS) entry which is preliminary data.</text>
</comment>
<accession>A0AAD5THQ7</accession>
<evidence type="ECO:0000313" key="2">
    <source>
        <dbReference type="Proteomes" id="UP001212152"/>
    </source>
</evidence>
<evidence type="ECO:0008006" key="3">
    <source>
        <dbReference type="Google" id="ProtNLM"/>
    </source>
</evidence>
<dbReference type="Gene3D" id="3.30.160.60">
    <property type="entry name" value="Classic Zinc Finger"/>
    <property type="match status" value="1"/>
</dbReference>
<sequence>MAMHSSKKHDPSYQKPVACRDPECTTRWESRTAMEDHFTRVHAERVAVDCPDCKKTFVSDSGLADHRAKADETVYIDSLAADIATTVKIHRSEARGLLQKARERSGNSCVYCNVPVAFSHSCAIAKAQREGAIFEQASKERLYSHRAYNDPKQVLLICCTICNIMKSRMQHTVLLPFFRTVAENEPAQHDYSPVTSAERKHIRGTRAHHAIVDRGKPRLVGETASAEEYLELARNSGRVCAVTGLRGVFSSNSPARLSADRIVNTIDGVPTAHSVGNLRYTHAWVNIFLGLTFGVDGAARIDRYVSHLKTGAFEAAVAWTSPDFLE</sequence>
<evidence type="ECO:0000313" key="1">
    <source>
        <dbReference type="EMBL" id="KAJ3174973.1"/>
    </source>
</evidence>
<keyword evidence="2" id="KW-1185">Reference proteome</keyword>